<feature type="transmembrane region" description="Helical" evidence="1">
    <location>
        <begin position="193"/>
        <end position="211"/>
    </location>
</feature>
<comment type="caution">
    <text evidence="2">The sequence shown here is derived from an EMBL/GenBank/DDBJ whole genome shotgun (WGS) entry which is preliminary data.</text>
</comment>
<accession>A0A2T1HNT9</accession>
<dbReference type="Pfam" id="PF14023">
    <property type="entry name" value="Bestrophin-like"/>
    <property type="match status" value="1"/>
</dbReference>
<organism evidence="2 3">
    <name type="scientific">Alsobacter soli</name>
    <dbReference type="NCBI Taxonomy" id="2109933"/>
    <lineage>
        <taxon>Bacteria</taxon>
        <taxon>Pseudomonadati</taxon>
        <taxon>Pseudomonadota</taxon>
        <taxon>Alphaproteobacteria</taxon>
        <taxon>Hyphomicrobiales</taxon>
        <taxon>Alsobacteraceae</taxon>
        <taxon>Alsobacter</taxon>
    </lineage>
</organism>
<feature type="transmembrane region" description="Helical" evidence="1">
    <location>
        <begin position="6"/>
        <end position="24"/>
    </location>
</feature>
<keyword evidence="1" id="KW-0812">Transmembrane</keyword>
<protein>
    <recommendedName>
        <fullName evidence="4">DUF4239 domain-containing protein</fullName>
    </recommendedName>
</protein>
<evidence type="ECO:0008006" key="4">
    <source>
        <dbReference type="Google" id="ProtNLM"/>
    </source>
</evidence>
<dbReference type="RefSeq" id="WP_106339116.1">
    <property type="nucleotide sequence ID" value="NZ_PVZS01000028.1"/>
</dbReference>
<gene>
    <name evidence="2" type="ORF">SLNSH_19695</name>
</gene>
<dbReference type="InterPro" id="IPR025333">
    <property type="entry name" value="DUF4239"/>
</dbReference>
<dbReference type="OrthoDB" id="4760162at2"/>
<feature type="transmembrane region" description="Helical" evidence="1">
    <location>
        <begin position="44"/>
        <end position="61"/>
    </location>
</feature>
<sequence length="264" mass="28385">MTELLYGLGFLALLSLSALAGMHLRKRLPTEHLSSENMEAVRMMTGLLVTFAALVLSLQLSRARSAYDGASRNRAAYASELARLDQCLRGLGAPMEQTRLRLRQYTAAVIASTWPDEPKPTIEGMPDPKGMALRGEDASLARLMSEVGLAIDAAAPSDHTGANTAARCRAAYEAALQGRWAVIEDTHAPSGNVFTAIISLWLALVFVSFGLQIPRRRVTAMVLGIGVVSVSSVMFVIVDLDTPYGGFFGIPSTAMREALADMSR</sequence>
<evidence type="ECO:0000313" key="2">
    <source>
        <dbReference type="EMBL" id="PSC03281.1"/>
    </source>
</evidence>
<reference evidence="3" key="1">
    <citation type="submission" date="2018-03" db="EMBL/GenBank/DDBJ databases">
        <authorList>
            <person name="Sun L."/>
            <person name="Liu H."/>
            <person name="Chen W."/>
            <person name="Huang K."/>
            <person name="Liu W."/>
            <person name="Gao X."/>
        </authorList>
    </citation>
    <scope>NUCLEOTIDE SEQUENCE [LARGE SCALE GENOMIC DNA]</scope>
    <source>
        <strain evidence="3">SH9</strain>
    </source>
</reference>
<name>A0A2T1HNT9_9HYPH</name>
<feature type="transmembrane region" description="Helical" evidence="1">
    <location>
        <begin position="218"/>
        <end position="238"/>
    </location>
</feature>
<dbReference type="EMBL" id="PVZS01000028">
    <property type="protein sequence ID" value="PSC03281.1"/>
    <property type="molecule type" value="Genomic_DNA"/>
</dbReference>
<evidence type="ECO:0000313" key="3">
    <source>
        <dbReference type="Proteomes" id="UP000239772"/>
    </source>
</evidence>
<evidence type="ECO:0000256" key="1">
    <source>
        <dbReference type="SAM" id="Phobius"/>
    </source>
</evidence>
<keyword evidence="3" id="KW-1185">Reference proteome</keyword>
<keyword evidence="1" id="KW-0472">Membrane</keyword>
<proteinExistence type="predicted"/>
<dbReference type="Proteomes" id="UP000239772">
    <property type="component" value="Unassembled WGS sequence"/>
</dbReference>
<keyword evidence="1" id="KW-1133">Transmembrane helix</keyword>
<dbReference type="AlphaFoldDB" id="A0A2T1HNT9"/>